<keyword evidence="2" id="KW-1185">Reference proteome</keyword>
<dbReference type="EnsemblPlants" id="AVESA.00010b.r2.2AG0222960.1">
    <property type="protein sequence ID" value="AVESA.00010b.r2.2AG0222960.1.CDS.1"/>
    <property type="gene ID" value="AVESA.00010b.r2.2AG0222960"/>
</dbReference>
<evidence type="ECO:0000313" key="1">
    <source>
        <dbReference type="EnsemblPlants" id="AVESA.00010b.r2.2AG0222960.1.CDS.1"/>
    </source>
</evidence>
<protein>
    <submittedName>
        <fullName evidence="1">Uncharacterized protein</fullName>
    </submittedName>
</protein>
<organism evidence="1 2">
    <name type="scientific">Avena sativa</name>
    <name type="common">Oat</name>
    <dbReference type="NCBI Taxonomy" id="4498"/>
    <lineage>
        <taxon>Eukaryota</taxon>
        <taxon>Viridiplantae</taxon>
        <taxon>Streptophyta</taxon>
        <taxon>Embryophyta</taxon>
        <taxon>Tracheophyta</taxon>
        <taxon>Spermatophyta</taxon>
        <taxon>Magnoliopsida</taxon>
        <taxon>Liliopsida</taxon>
        <taxon>Poales</taxon>
        <taxon>Poaceae</taxon>
        <taxon>BOP clade</taxon>
        <taxon>Pooideae</taxon>
        <taxon>Poodae</taxon>
        <taxon>Poeae</taxon>
        <taxon>Poeae Chloroplast Group 1 (Aveneae type)</taxon>
        <taxon>Aveninae</taxon>
        <taxon>Avena</taxon>
    </lineage>
</organism>
<proteinExistence type="predicted"/>
<reference evidence="1" key="2">
    <citation type="submission" date="2025-09" db="UniProtKB">
        <authorList>
            <consortium name="EnsemblPlants"/>
        </authorList>
    </citation>
    <scope>IDENTIFICATION</scope>
</reference>
<evidence type="ECO:0000313" key="2">
    <source>
        <dbReference type="Proteomes" id="UP001732700"/>
    </source>
</evidence>
<name>A0ACD5UBC5_AVESA</name>
<accession>A0ACD5UBC5</accession>
<sequence>MGATASRSSSSPPTSRATVRTQNSTAPPSPPTSCAMAKTEYSETRLFKITEYSESAQLAPGSTLTLDTFQFRGQGWRVDLQPVGGLACLDSVTVSVTIVADHGWNSPENTRTRVSIDILDERRERAVFDHQRTQSEKNEGCGFLSVSKTELEESSCIQDDCLTVRCTLSVDVSLAPEVDVAGGQALTAEPGLREQRDAAPTSRTARAGADASVPATSSSSSAHRSNTPKLTCGFGWLAGGCLRRRRLRDAFGIRRYGRVESSIDGASTADGSGPDRTPLLIAT</sequence>
<reference evidence="1" key="1">
    <citation type="submission" date="2021-05" db="EMBL/GenBank/DDBJ databases">
        <authorList>
            <person name="Scholz U."/>
            <person name="Mascher M."/>
            <person name="Fiebig A."/>
        </authorList>
    </citation>
    <scope>NUCLEOTIDE SEQUENCE [LARGE SCALE GENOMIC DNA]</scope>
</reference>
<dbReference type="Proteomes" id="UP001732700">
    <property type="component" value="Chromosome 2A"/>
</dbReference>